<keyword evidence="9" id="KW-0067">ATP-binding</keyword>
<dbReference type="SMART" id="SM00146">
    <property type="entry name" value="PI3Kc"/>
    <property type="match status" value="1"/>
</dbReference>
<keyword evidence="8" id="KW-0418">Kinase</keyword>
<dbReference type="Proteomes" id="UP000239649">
    <property type="component" value="Unassembled WGS sequence"/>
</dbReference>
<feature type="chain" id="PRO_5015159368" description="Serine/threonine-protein kinase ATR" evidence="14">
    <location>
        <begin position="27"/>
        <end position="2838"/>
    </location>
</feature>
<evidence type="ECO:0000256" key="9">
    <source>
        <dbReference type="ARBA" id="ARBA00022840"/>
    </source>
</evidence>
<evidence type="ECO:0000256" key="1">
    <source>
        <dbReference type="ARBA" id="ARBA00004123"/>
    </source>
</evidence>
<dbReference type="SMART" id="SM01343">
    <property type="entry name" value="FATC"/>
    <property type="match status" value="1"/>
</dbReference>
<feature type="signal peptide" evidence="14">
    <location>
        <begin position="1"/>
        <end position="26"/>
    </location>
</feature>
<dbReference type="PROSITE" id="PS51190">
    <property type="entry name" value="FATC"/>
    <property type="match status" value="1"/>
</dbReference>
<evidence type="ECO:0000259" key="16">
    <source>
        <dbReference type="PROSITE" id="PS51189"/>
    </source>
</evidence>
<evidence type="ECO:0000256" key="13">
    <source>
        <dbReference type="SAM" id="MobiDB-lite"/>
    </source>
</evidence>
<evidence type="ECO:0000259" key="15">
    <source>
        <dbReference type="PROSITE" id="PS50290"/>
    </source>
</evidence>
<comment type="caution">
    <text evidence="18">The sequence shown here is derived from an EMBL/GenBank/DDBJ whole genome shotgun (WGS) entry which is preliminary data.</text>
</comment>
<evidence type="ECO:0000256" key="2">
    <source>
        <dbReference type="ARBA" id="ARBA00010769"/>
    </source>
</evidence>
<dbReference type="GO" id="GO:0000723">
    <property type="term" value="P:telomere maintenance"/>
    <property type="evidence" value="ECO:0007669"/>
    <property type="project" value="TreeGrafter"/>
</dbReference>
<dbReference type="GO" id="GO:0000077">
    <property type="term" value="P:DNA damage checkpoint signaling"/>
    <property type="evidence" value="ECO:0007669"/>
    <property type="project" value="TreeGrafter"/>
</dbReference>
<evidence type="ECO:0000256" key="11">
    <source>
        <dbReference type="ARBA" id="ARBA00023242"/>
    </source>
</evidence>
<evidence type="ECO:0000256" key="6">
    <source>
        <dbReference type="ARBA" id="ARBA00022741"/>
    </source>
</evidence>
<dbReference type="InterPro" id="IPR016024">
    <property type="entry name" value="ARM-type_fold"/>
</dbReference>
<dbReference type="PANTHER" id="PTHR11139:SF69">
    <property type="entry name" value="SERINE_THREONINE-PROTEIN KINASE ATR"/>
    <property type="match status" value="1"/>
</dbReference>
<evidence type="ECO:0000256" key="8">
    <source>
        <dbReference type="ARBA" id="ARBA00022777"/>
    </source>
</evidence>
<evidence type="ECO:0000313" key="18">
    <source>
        <dbReference type="EMBL" id="PSC70468.1"/>
    </source>
</evidence>
<feature type="domain" description="PI3K/PI4K catalytic" evidence="15">
    <location>
        <begin position="2491"/>
        <end position="2801"/>
    </location>
</feature>
<accession>A0A2P6V8Q9</accession>
<dbReference type="EMBL" id="LHPF02000020">
    <property type="protein sequence ID" value="PSC70468.1"/>
    <property type="molecule type" value="Genomic_DNA"/>
</dbReference>
<dbReference type="GO" id="GO:0004674">
    <property type="term" value="F:protein serine/threonine kinase activity"/>
    <property type="evidence" value="ECO:0007669"/>
    <property type="project" value="UniProtKB-KW"/>
</dbReference>
<keyword evidence="10" id="KW-0234">DNA repair</keyword>
<feature type="domain" description="FATC" evidence="17">
    <location>
        <begin position="2806"/>
        <end position="2838"/>
    </location>
</feature>
<dbReference type="InterPro" id="IPR056803">
    <property type="entry name" value="ATR-like_N-HEAT"/>
</dbReference>
<dbReference type="SUPFAM" id="SSF48371">
    <property type="entry name" value="ARM repeat"/>
    <property type="match status" value="2"/>
</dbReference>
<sequence>MAAAEDGGLRTRLRIVLLSLLDAIVGESSVGASGAPASGATPRDVGAAPKEVASMLKLLSITLSRFSTLLAGDGGASLLPELLERVLPLLARPALRGLHAEVAAVLCRILSLLHVTAPSLAAALARGTLLLIEDVYDVAAVLSSQPELSASVACYAGALRSTDSAEPPLQLPLDSAAACECLLAGLLSLAEHCLRLRPLALGAQLEEPLLERVRALLLCGSTHLQACALRFLAAPLAGGGSPAAASTAPLLDTVSLALRQHAGSSSSAPAAAEQQAAEDLEWWEALLALLQVLLDRATSDPATPLLLPRVFNLAAQAAAAGVPALQPAFCELCRGTLLARPALLESGPQLLQFLPDGAPACRELLLQCAALYLHHQQQLCGAEAVANAVCAALASTVVAAEAAAAAEPEPEEDGRSTRKRRRVRVSPLRGSQQAQQAAGQGAEEARQVQPPGPGLAAVAAAVAQLAAQLHERCRQVPAAAASLAAHASLLGLLAPLAPSQARALAMEALVPQLQQGSANHWRGVAAGSEQLAALLRLTLAALQAVLVGAAGGGEPATTATSALPPPQVLGLLQHAWAPDGAVAASAADGEAASPAATRALALCAGVAAVQADLLDASDLLELLQRELRTVDHAVADGGGGGDGRHPAAKAAPALEAAAALLPVACVIGGSREHLLASQPRATQGGGRRQKQHPVAPPPSPLVAALQKLLLHAAAGADQQASADQAQQAQRQAVLTAVVRGLLCMLSHPQDPLHLALAASDALPAGSPGAAAGSGSAPGLCQLLQRHAASDDFHPALSPSESEWTRQALEALIAAQLPTEGQTALVDAVALFLQRSAQGQLEHARPLVRWLLRKARSQQAALRGAVLRRAGLFAEPQVILALCHEGEHPIHTKDREVAVEGHEGQMLQALREALEAVPAASGGGSATEAVREGLVQMVGCVGGRMRSHIAHQLLVGTLVIQLDQEPAVRSVAAEALLGFAEQRKASLRDVLLATPKLAAFLGRQLPGNPALAQELADVMDISLRSLTLAILPQAVPVLVAENNRQGLEALAKQVDTTLPRLLREYGQCVVAREVWDSSPTLEACLSVMEAIMGEDYEHFMELIMPRAAAVIMFEAASAEDWCAGAPLPDGILKHVAHTLGNLSQQVSVAEFLADGDHMTRALKEWGDTLDRRLPSPASGASAGGPDGASGAAAPHMAPADARACVITLRCVLLLTRLAGRFIGRFLPQLMVLLTAGLRPANPREIKLQCLEGWHGLVKALAADAPVELGGVVNQIVVALLEPLQEGGPVSSAAIKVLDDLVAILKRTHRDKLRSMPPLPSGMPELDKLNETLGKERGKLTPQEQIELLIASLGDESMTVRATALRELRSVLSSRREWALALLGDAVGGGAGAAAECGPAAVGARSGAAAVAGATAGAPLLSRLLSALLRCCDPEVSNFQSQQAQQACAEVLGVLGAVDPARVAIDLQPPAPRCGSDGELVVALISRHLVRLLKTAPSLQVLDVTVLAIQELLRHCRAAQGVVELAAAAAERAGSGASAGQQRRSREATPADSADDNLLFSALEAEVQAIVRPYLNSKYQLRGIAERPGGTLFRTGLSFRKWIFNWLAQLMQRHASGELVKVFRAVLPVLRFDLPTALFLLPYMVHNVLAAGPDAGRHAVRQEIEAVLGGAASREGMLCCQTIFTLLDTLHNWHSDANAVRQRELAAAVAAAPAADSGQQVELGTEWDCIEQLLAAMPKQLLAQAASQCGAHARSLQYFESHVRKVYQGALNPAAYRSAAYGDAEVSYLQEVYGKLEEPDGLQGLVRLRQGGPRPEDQRLAAEKAGNWSEALTLYEQALQHSGLGCAGVGVGGGTVGVGVGGAAANGGLQAAAAVLAGDVGRVGGGGASGLQAGNAGLGVMQRGYLDCLLHIGHHRGLLSQVEGLAVEASDMSAAQLAALGAAASWRLGQWDLVAGYTEAANASFPQLDVGARWEVRIARLLWAVARRDWGALQGDLERARAEVMGFFSAAAMESYSRAYPHLVKLHMLQEVADVAGSLQREGGSAEWQISLRWEDRLRLTQSSLASQEPILALRRQLAALSGKAAEAGECWLQLAQLCRGTGHYETATTAVLEAVASRVPSAPLEHVQLLWDKGQPYRAVSEAQVLDRQAQEHTLPAPFADEKDHNRFAAEVALQLAQWLAETGQAAKDEIEGLFGRATCLEAKNETMIFRFAVFLDEVMTDARRRQEAERERGDRQKGLDRLQGMARIKLGEDKPFLELLPDVIKSYGMSMMYGSQHTSQSLPRMLTLWFEFGTFLTSFRSRAQAPRHEEKTQVQNATNSITALMTGLAKKIPMHTWLAALPQLISRMCHPCKEVSELVRLIIVHITQAYPHQSLWSLAAVSKSGVPARRGAASSIINAAKKNMDQKQFAEMNSFCDQLIRLATHQPSKGRTLSARKEFNHLVRSMPLQNIIMPAMRALSIALPPPPTSGRGGAVAAPAFQQPELVTIDGIVDSIEVMSSLQKPKKVTLIGSDGGLYTFLAKPKDDLRKDNRMMEAAGVLNRLFSGDPVARRRNLYLRRFAVLPIGEDNGIVEWVLNTTGLRHCLNEVYTAAGLFKGQTTNRWFQRTYEGAQPTKRRAEVLDEILKSWPALFHRWWLARFAEPAAWLNARLAYTRTSAVWCMVGHMVGLGDRHGENILIDCVTGDAVHVDFSCLFDKGLTLAKPEMVPFRLTQNVVDGFGVSGVEGVFRRVCEITLSVLRAHKGSILSHMDTFVHDPLVEWTRGSSGSRGGGGDEGGDNPHAKDALATIEGRLHGTLLGVSSQPCMPLSVEGHAHRLIEEASSKENLGMMYIWWMPWS</sequence>
<dbReference type="PANTHER" id="PTHR11139">
    <property type="entry name" value="ATAXIA TELANGIECTASIA MUTATED ATM -RELATED"/>
    <property type="match status" value="1"/>
</dbReference>
<evidence type="ECO:0000256" key="7">
    <source>
        <dbReference type="ARBA" id="ARBA00022763"/>
    </source>
</evidence>
<evidence type="ECO:0000256" key="3">
    <source>
        <dbReference type="ARBA" id="ARBA00012513"/>
    </source>
</evidence>
<dbReference type="Gene3D" id="3.30.1010.10">
    <property type="entry name" value="Phosphatidylinositol 3-kinase Catalytic Subunit, Chain A, domain 4"/>
    <property type="match status" value="1"/>
</dbReference>
<evidence type="ECO:0000256" key="10">
    <source>
        <dbReference type="ARBA" id="ARBA00023204"/>
    </source>
</evidence>
<dbReference type="SUPFAM" id="SSF56112">
    <property type="entry name" value="Protein kinase-like (PK-like)"/>
    <property type="match status" value="1"/>
</dbReference>
<dbReference type="InterPro" id="IPR011009">
    <property type="entry name" value="Kinase-like_dom_sf"/>
</dbReference>
<dbReference type="PROSITE" id="PS00916">
    <property type="entry name" value="PI3_4_KINASE_2"/>
    <property type="match status" value="1"/>
</dbReference>
<dbReference type="GO" id="GO:0006281">
    <property type="term" value="P:DNA repair"/>
    <property type="evidence" value="ECO:0007669"/>
    <property type="project" value="UniProtKB-KW"/>
</dbReference>
<evidence type="ECO:0000256" key="14">
    <source>
        <dbReference type="SAM" id="SignalP"/>
    </source>
</evidence>
<gene>
    <name evidence="18" type="ORF">C2E20_6229</name>
</gene>
<dbReference type="InterPro" id="IPR014009">
    <property type="entry name" value="PIK_FAT"/>
</dbReference>
<comment type="similarity">
    <text evidence="2">Belongs to the PI3/PI4-kinase family. ATM subfamily.</text>
</comment>
<dbReference type="InterPro" id="IPR056802">
    <property type="entry name" value="ATR-like_M-HEAT"/>
</dbReference>
<keyword evidence="14" id="KW-0732">Signal</keyword>
<evidence type="ECO:0000256" key="12">
    <source>
        <dbReference type="ARBA" id="ARBA00024420"/>
    </source>
</evidence>
<dbReference type="Pfam" id="PF25032">
    <property type="entry name" value="N-HEAT_ATR"/>
    <property type="match status" value="1"/>
</dbReference>
<evidence type="ECO:0000259" key="17">
    <source>
        <dbReference type="PROSITE" id="PS51190"/>
    </source>
</evidence>
<dbReference type="Pfam" id="PF02259">
    <property type="entry name" value="FAT"/>
    <property type="match status" value="1"/>
</dbReference>
<protein>
    <recommendedName>
        <fullName evidence="12">Serine/threonine-protein kinase ATR</fullName>
        <ecNumber evidence="3">2.7.11.1</ecNumber>
    </recommendedName>
</protein>
<feature type="domain" description="FAT" evidence="16">
    <location>
        <begin position="1739"/>
        <end position="2384"/>
    </location>
</feature>
<dbReference type="GO" id="GO:0005634">
    <property type="term" value="C:nucleus"/>
    <property type="evidence" value="ECO:0007669"/>
    <property type="project" value="UniProtKB-SubCell"/>
</dbReference>
<dbReference type="InterPro" id="IPR050517">
    <property type="entry name" value="DDR_Repair_Kinase"/>
</dbReference>
<dbReference type="InterPro" id="IPR003152">
    <property type="entry name" value="FATC_dom"/>
</dbReference>
<dbReference type="EC" id="2.7.11.1" evidence="3"/>
<feature type="region of interest" description="Disordered" evidence="13">
    <location>
        <begin position="679"/>
        <end position="699"/>
    </location>
</feature>
<organism evidence="18 19">
    <name type="scientific">Micractinium conductrix</name>
    <dbReference type="NCBI Taxonomy" id="554055"/>
    <lineage>
        <taxon>Eukaryota</taxon>
        <taxon>Viridiplantae</taxon>
        <taxon>Chlorophyta</taxon>
        <taxon>core chlorophytes</taxon>
        <taxon>Trebouxiophyceae</taxon>
        <taxon>Chlorellales</taxon>
        <taxon>Chlorellaceae</taxon>
        <taxon>Chlorella clade</taxon>
        <taxon>Micractinium</taxon>
    </lineage>
</organism>
<keyword evidence="5" id="KW-0808">Transferase</keyword>
<proteinExistence type="inferred from homology"/>
<dbReference type="Pfam" id="PF23593">
    <property type="entry name" value="HEAT_ATR"/>
    <property type="match status" value="1"/>
</dbReference>
<feature type="region of interest" description="Disordered" evidence="13">
    <location>
        <begin position="402"/>
        <end position="450"/>
    </location>
</feature>
<dbReference type="Pfam" id="PF25030">
    <property type="entry name" value="M-HEAT_ATR"/>
    <property type="match status" value="1"/>
</dbReference>
<dbReference type="Gene3D" id="1.10.1070.11">
    <property type="entry name" value="Phosphatidylinositol 3-/4-kinase, catalytic domain"/>
    <property type="match status" value="1"/>
</dbReference>
<dbReference type="PROSITE" id="PS51189">
    <property type="entry name" value="FAT"/>
    <property type="match status" value="1"/>
</dbReference>
<dbReference type="InterPro" id="IPR036940">
    <property type="entry name" value="PI3/4_kinase_cat_sf"/>
</dbReference>
<comment type="subcellular location">
    <subcellularLocation>
        <location evidence="1">Nucleus</location>
    </subcellularLocation>
</comment>
<dbReference type="OrthoDB" id="381190at2759"/>
<feature type="region of interest" description="Disordered" evidence="13">
    <location>
        <begin position="2764"/>
        <end position="2783"/>
    </location>
</feature>
<dbReference type="Pfam" id="PF00454">
    <property type="entry name" value="PI3_PI4_kinase"/>
    <property type="match status" value="1"/>
</dbReference>
<dbReference type="InterPro" id="IPR003151">
    <property type="entry name" value="PIK-rel_kinase_FAT"/>
</dbReference>
<keyword evidence="11" id="KW-0539">Nucleus</keyword>
<evidence type="ECO:0000313" key="19">
    <source>
        <dbReference type="Proteomes" id="UP000239649"/>
    </source>
</evidence>
<dbReference type="InterPro" id="IPR000403">
    <property type="entry name" value="PI3/4_kinase_cat_dom"/>
</dbReference>
<dbReference type="CDD" id="cd00892">
    <property type="entry name" value="PIKKc_ATR"/>
    <property type="match status" value="1"/>
</dbReference>
<dbReference type="GO" id="GO:0005694">
    <property type="term" value="C:chromosome"/>
    <property type="evidence" value="ECO:0007669"/>
    <property type="project" value="TreeGrafter"/>
</dbReference>
<keyword evidence="19" id="KW-1185">Reference proteome</keyword>
<dbReference type="InterPro" id="IPR057564">
    <property type="entry name" value="HEAT_ATR"/>
</dbReference>
<name>A0A2P6V8Q9_9CHLO</name>
<reference evidence="18 19" key="1">
    <citation type="journal article" date="2018" name="Plant J.">
        <title>Genome sequences of Chlorella sorokiniana UTEX 1602 and Micractinium conductrix SAG 241.80: implications to maltose excretion by a green alga.</title>
        <authorList>
            <person name="Arriola M.B."/>
            <person name="Velmurugan N."/>
            <person name="Zhang Y."/>
            <person name="Plunkett M.H."/>
            <person name="Hondzo H."/>
            <person name="Barney B.M."/>
        </authorList>
    </citation>
    <scope>NUCLEOTIDE SEQUENCE [LARGE SCALE GENOMIC DNA]</scope>
    <source>
        <strain evidence="18 19">SAG 241.80</strain>
    </source>
</reference>
<evidence type="ECO:0000256" key="4">
    <source>
        <dbReference type="ARBA" id="ARBA00022527"/>
    </source>
</evidence>
<dbReference type="Pfam" id="PF02260">
    <property type="entry name" value="FATC"/>
    <property type="match status" value="1"/>
</dbReference>
<dbReference type="GO" id="GO:0005524">
    <property type="term" value="F:ATP binding"/>
    <property type="evidence" value="ECO:0007669"/>
    <property type="project" value="UniProtKB-KW"/>
</dbReference>
<keyword evidence="6" id="KW-0547">Nucleotide-binding</keyword>
<keyword evidence="4" id="KW-0723">Serine/threonine-protein kinase</keyword>
<feature type="compositionally biased region" description="Low complexity" evidence="13">
    <location>
        <begin position="425"/>
        <end position="442"/>
    </location>
</feature>
<dbReference type="PROSITE" id="PS50290">
    <property type="entry name" value="PI3_4_KINASE_3"/>
    <property type="match status" value="1"/>
</dbReference>
<evidence type="ECO:0000256" key="5">
    <source>
        <dbReference type="ARBA" id="ARBA00022679"/>
    </source>
</evidence>
<dbReference type="InterPro" id="IPR018936">
    <property type="entry name" value="PI3/4_kinase_CS"/>
</dbReference>
<keyword evidence="7" id="KW-0227">DNA damage</keyword>
<feature type="region of interest" description="Disordered" evidence="13">
    <location>
        <begin position="1172"/>
        <end position="1192"/>
    </location>
</feature>
<dbReference type="STRING" id="554055.A0A2P6V8Q9"/>